<dbReference type="AlphaFoldDB" id="A0A368SP12"/>
<dbReference type="InterPro" id="IPR005174">
    <property type="entry name" value="KIB1-4_b-propeller"/>
</dbReference>
<reference evidence="2" key="1">
    <citation type="journal article" date="2012" name="Nat. Biotechnol.">
        <title>Reference genome sequence of the model plant Setaria.</title>
        <authorList>
            <person name="Bennetzen J.L."/>
            <person name="Schmutz J."/>
            <person name="Wang H."/>
            <person name="Percifield R."/>
            <person name="Hawkins J."/>
            <person name="Pontaroli A.C."/>
            <person name="Estep M."/>
            <person name="Feng L."/>
            <person name="Vaughn J.N."/>
            <person name="Grimwood J."/>
            <person name="Jenkins J."/>
            <person name="Barry K."/>
            <person name="Lindquist E."/>
            <person name="Hellsten U."/>
            <person name="Deshpande S."/>
            <person name="Wang X."/>
            <person name="Wu X."/>
            <person name="Mitros T."/>
            <person name="Triplett J."/>
            <person name="Yang X."/>
            <person name="Ye C.Y."/>
            <person name="Mauro-Herrera M."/>
            <person name="Wang L."/>
            <person name="Li P."/>
            <person name="Sharma M."/>
            <person name="Sharma R."/>
            <person name="Ronald P.C."/>
            <person name="Panaud O."/>
            <person name="Kellogg E.A."/>
            <person name="Brutnell T.P."/>
            <person name="Doust A.N."/>
            <person name="Tuskan G.A."/>
            <person name="Rokhsar D."/>
            <person name="Devos K.M."/>
        </authorList>
    </citation>
    <scope>NUCLEOTIDE SEQUENCE [LARGE SCALE GENOMIC DNA]</scope>
    <source>
        <strain evidence="2">Yugu1</strain>
    </source>
</reference>
<dbReference type="EMBL" id="CM003536">
    <property type="protein sequence ID" value="RCV44131.1"/>
    <property type="molecule type" value="Genomic_DNA"/>
</dbReference>
<organism evidence="2">
    <name type="scientific">Setaria italica</name>
    <name type="common">Foxtail millet</name>
    <name type="synonym">Panicum italicum</name>
    <dbReference type="NCBI Taxonomy" id="4555"/>
    <lineage>
        <taxon>Eukaryota</taxon>
        <taxon>Viridiplantae</taxon>
        <taxon>Streptophyta</taxon>
        <taxon>Embryophyta</taxon>
        <taxon>Tracheophyta</taxon>
        <taxon>Spermatophyta</taxon>
        <taxon>Magnoliopsida</taxon>
        <taxon>Liliopsida</taxon>
        <taxon>Poales</taxon>
        <taxon>Poaceae</taxon>
        <taxon>PACMAD clade</taxon>
        <taxon>Panicoideae</taxon>
        <taxon>Panicodae</taxon>
        <taxon>Paniceae</taxon>
        <taxon>Cenchrinae</taxon>
        <taxon>Setaria</taxon>
    </lineage>
</organism>
<proteinExistence type="predicted"/>
<accession>A0A368SP12</accession>
<reference evidence="2" key="2">
    <citation type="submission" date="2015-07" db="EMBL/GenBank/DDBJ databases">
        <authorList>
            <person name="Noorani M."/>
        </authorList>
    </citation>
    <scope>NUCLEOTIDE SEQUENCE</scope>
    <source>
        <strain evidence="2">Yugu1</strain>
    </source>
</reference>
<dbReference type="STRING" id="4555.A0A368SP12"/>
<name>A0A368SP12_SETIT</name>
<evidence type="ECO:0000259" key="1">
    <source>
        <dbReference type="Pfam" id="PF03478"/>
    </source>
</evidence>
<dbReference type="PANTHER" id="PTHR36901">
    <property type="entry name" value="F-BOX DOMAIN CONTAINING PROTEIN, EXPRESSED-RELATED"/>
    <property type="match status" value="1"/>
</dbReference>
<sequence>MWSPKRLVLWEPRTGTEIALPPMPLVVRVFLSGDPLGSPLSGWMSVAPHMTVSIDNKVSFLAARGWRLEPRVQEGTYNFHNIQSVAFHGGKMYCIESMRRIAVYDLSRVDAAASPPVLLEAPCIHYARAAHFVACNGDLLFVLLPRHRHPNFPDVYNLEPLGVSTTGRHRHRQELDLRKKDMVTDLGGYSLFLGRGDTFALSAKEHPAIRGNCIYYVPLEHHGFNRKKWSWAFVFDFESRAVDKIKFPPEHVENREVRWWPCSWFCPQKPILLKHR</sequence>
<evidence type="ECO:0000313" key="2">
    <source>
        <dbReference type="EMBL" id="RCV44131.1"/>
    </source>
</evidence>
<dbReference type="Pfam" id="PF03478">
    <property type="entry name" value="Beta-prop_KIB1-4"/>
    <property type="match status" value="1"/>
</dbReference>
<protein>
    <recommendedName>
        <fullName evidence="1">KIB1-4 beta-propeller domain-containing protein</fullName>
    </recommendedName>
</protein>
<feature type="domain" description="KIB1-4 beta-propeller" evidence="1">
    <location>
        <begin position="4"/>
        <end position="220"/>
    </location>
</feature>
<dbReference type="PANTHER" id="PTHR36901:SF6">
    <property type="entry name" value="OS05G0150100 PROTEIN"/>
    <property type="match status" value="1"/>
</dbReference>
<dbReference type="OrthoDB" id="638465at2759"/>
<gene>
    <name evidence="2" type="ORF">SETIT_9G349400v2</name>
</gene>